<dbReference type="EMBL" id="JBHLWK010000006">
    <property type="protein sequence ID" value="MFC0203139.1"/>
    <property type="molecule type" value="Genomic_DNA"/>
</dbReference>
<evidence type="ECO:0000256" key="1">
    <source>
        <dbReference type="SAM" id="MobiDB-lite"/>
    </source>
</evidence>
<protein>
    <submittedName>
        <fullName evidence="3">Uncharacterized protein</fullName>
    </submittedName>
</protein>
<proteinExistence type="predicted"/>
<keyword evidence="2" id="KW-0732">Signal</keyword>
<feature type="chain" id="PRO_5047419963" evidence="2">
    <location>
        <begin position="18"/>
        <end position="105"/>
    </location>
</feature>
<feature type="signal peptide" evidence="2">
    <location>
        <begin position="1"/>
        <end position="17"/>
    </location>
</feature>
<organism evidence="3 4">
    <name type="scientific">Novosphingobium soli</name>
    <dbReference type="NCBI Taxonomy" id="574956"/>
    <lineage>
        <taxon>Bacteria</taxon>
        <taxon>Pseudomonadati</taxon>
        <taxon>Pseudomonadota</taxon>
        <taxon>Alphaproteobacteria</taxon>
        <taxon>Sphingomonadales</taxon>
        <taxon>Sphingomonadaceae</taxon>
        <taxon>Novosphingobium</taxon>
    </lineage>
</organism>
<name>A0ABV6CQX7_9SPHN</name>
<dbReference type="RefSeq" id="WP_379486003.1">
    <property type="nucleotide sequence ID" value="NZ_JBHLWK010000006.1"/>
</dbReference>
<feature type="region of interest" description="Disordered" evidence="1">
    <location>
        <begin position="79"/>
        <end position="105"/>
    </location>
</feature>
<evidence type="ECO:0000313" key="3">
    <source>
        <dbReference type="EMBL" id="MFC0203139.1"/>
    </source>
</evidence>
<evidence type="ECO:0000313" key="4">
    <source>
        <dbReference type="Proteomes" id="UP001589798"/>
    </source>
</evidence>
<accession>A0ABV6CQX7</accession>
<gene>
    <name evidence="3" type="ORF">ACFFJC_02515</name>
</gene>
<comment type="caution">
    <text evidence="3">The sequence shown here is derived from an EMBL/GenBank/DDBJ whole genome shotgun (WGS) entry which is preliminary data.</text>
</comment>
<keyword evidence="4" id="KW-1185">Reference proteome</keyword>
<evidence type="ECO:0000256" key="2">
    <source>
        <dbReference type="SAM" id="SignalP"/>
    </source>
</evidence>
<dbReference type="Proteomes" id="UP001589798">
    <property type="component" value="Unassembled WGS sequence"/>
</dbReference>
<reference evidence="3 4" key="1">
    <citation type="submission" date="2024-09" db="EMBL/GenBank/DDBJ databases">
        <authorList>
            <person name="Sun Q."/>
            <person name="Mori K."/>
        </authorList>
    </citation>
    <scope>NUCLEOTIDE SEQUENCE [LARGE SCALE GENOMIC DNA]</scope>
    <source>
        <strain evidence="3 4">CCM 7706</strain>
    </source>
</reference>
<sequence>MNTVLLMLAAGAWTLSAASPVEPVAKKETDRRKCRYVVQPASEAAAPSTITPDGEALLLSAVDRRVNGCAVLVLASGREIAPPAPSSGPAARRPAQLASGLRAAR</sequence>